<evidence type="ECO:0000313" key="2">
    <source>
        <dbReference type="Proteomes" id="UP000035050"/>
    </source>
</evidence>
<protein>
    <submittedName>
        <fullName evidence="1">Uncharacterized protein</fullName>
    </submittedName>
</protein>
<dbReference type="KEGG" id="pox:MB84_12190"/>
<dbReference type="PATRIC" id="fig|573737.6.peg.3325"/>
<sequence length="73" mass="8598">MMASPKIVIVQTRVLIWRDASSNTLLSHRLHAGCHCRLRSPTYKRQLKLIMQTINDYLYFTKLIMPVMHIDQT</sequence>
<dbReference type="AlphaFoldDB" id="A0A0E3U6J7"/>
<reference evidence="1" key="1">
    <citation type="submission" date="2016-06" db="EMBL/GenBank/DDBJ databases">
        <title>Pandoraea oxalativorans DSM 23570 Genome Sequencing.</title>
        <authorList>
            <person name="Ee R."/>
            <person name="Lim Y.-L."/>
            <person name="Yong D."/>
            <person name="Yin W.-F."/>
            <person name="Chan K.-G."/>
        </authorList>
    </citation>
    <scope>NUCLEOTIDE SEQUENCE</scope>
    <source>
        <strain evidence="1">DSM 23570</strain>
    </source>
</reference>
<keyword evidence="2" id="KW-1185">Reference proteome</keyword>
<accession>A0A0E3U6J7</accession>
<dbReference type="Proteomes" id="UP000035050">
    <property type="component" value="Chromosome"/>
</dbReference>
<dbReference type="EMBL" id="CP011253">
    <property type="protein sequence ID" value="AKC70079.1"/>
    <property type="molecule type" value="Genomic_DNA"/>
</dbReference>
<evidence type="ECO:0000313" key="1">
    <source>
        <dbReference type="EMBL" id="AKC70079.1"/>
    </source>
</evidence>
<organism evidence="1 2">
    <name type="scientific">Pandoraea oxalativorans</name>
    <dbReference type="NCBI Taxonomy" id="573737"/>
    <lineage>
        <taxon>Bacteria</taxon>
        <taxon>Pseudomonadati</taxon>
        <taxon>Pseudomonadota</taxon>
        <taxon>Betaproteobacteria</taxon>
        <taxon>Burkholderiales</taxon>
        <taxon>Burkholderiaceae</taxon>
        <taxon>Pandoraea</taxon>
    </lineage>
</organism>
<gene>
    <name evidence="1" type="ORF">MB84_12190</name>
</gene>
<name>A0A0E3U6J7_9BURK</name>
<proteinExistence type="predicted"/>
<dbReference type="HOGENOM" id="CLU_2718616_0_0_4"/>